<evidence type="ECO:0000256" key="2">
    <source>
        <dbReference type="ARBA" id="ARBA00022833"/>
    </source>
</evidence>
<dbReference type="PANTHER" id="PTHR47660:SF2">
    <property type="entry name" value="TRANSCRIPTION FACTOR WITH C2H2 AND ZN(2)-CYS(6) DNA BINDING DOMAIN (EUROFUNG)"/>
    <property type="match status" value="1"/>
</dbReference>
<keyword evidence="7" id="KW-1185">Reference proteome</keyword>
<dbReference type="OrthoDB" id="5355161at2759"/>
<dbReference type="EMBL" id="MU006093">
    <property type="protein sequence ID" value="KAF2840026.1"/>
    <property type="molecule type" value="Genomic_DNA"/>
</dbReference>
<accession>A0A9P4VNQ5</accession>
<evidence type="ECO:0000313" key="6">
    <source>
        <dbReference type="EMBL" id="KAF2840026.1"/>
    </source>
</evidence>
<gene>
    <name evidence="6" type="ORF">M501DRAFT_1002303</name>
</gene>
<comment type="caution">
    <text evidence="6">The sequence shown here is derived from an EMBL/GenBank/DDBJ whole genome shotgun (WGS) entry which is preliminary data.</text>
</comment>
<evidence type="ECO:0000256" key="5">
    <source>
        <dbReference type="ARBA" id="ARBA00023242"/>
    </source>
</evidence>
<keyword evidence="2" id="KW-0862">Zinc</keyword>
<organism evidence="6 7">
    <name type="scientific">Patellaria atrata CBS 101060</name>
    <dbReference type="NCBI Taxonomy" id="1346257"/>
    <lineage>
        <taxon>Eukaryota</taxon>
        <taxon>Fungi</taxon>
        <taxon>Dikarya</taxon>
        <taxon>Ascomycota</taxon>
        <taxon>Pezizomycotina</taxon>
        <taxon>Dothideomycetes</taxon>
        <taxon>Dothideomycetes incertae sedis</taxon>
        <taxon>Patellariales</taxon>
        <taxon>Patellariaceae</taxon>
        <taxon>Patellaria</taxon>
    </lineage>
</organism>
<proteinExistence type="predicted"/>
<evidence type="ECO:0000256" key="1">
    <source>
        <dbReference type="ARBA" id="ARBA00022723"/>
    </source>
</evidence>
<reference evidence="6" key="1">
    <citation type="journal article" date="2020" name="Stud. Mycol.">
        <title>101 Dothideomycetes genomes: a test case for predicting lifestyles and emergence of pathogens.</title>
        <authorList>
            <person name="Haridas S."/>
            <person name="Albert R."/>
            <person name="Binder M."/>
            <person name="Bloem J."/>
            <person name="Labutti K."/>
            <person name="Salamov A."/>
            <person name="Andreopoulos B."/>
            <person name="Baker S."/>
            <person name="Barry K."/>
            <person name="Bills G."/>
            <person name="Bluhm B."/>
            <person name="Cannon C."/>
            <person name="Castanera R."/>
            <person name="Culley D."/>
            <person name="Daum C."/>
            <person name="Ezra D."/>
            <person name="Gonzalez J."/>
            <person name="Henrissat B."/>
            <person name="Kuo A."/>
            <person name="Liang C."/>
            <person name="Lipzen A."/>
            <person name="Lutzoni F."/>
            <person name="Magnuson J."/>
            <person name="Mondo S."/>
            <person name="Nolan M."/>
            <person name="Ohm R."/>
            <person name="Pangilinan J."/>
            <person name="Park H.-J."/>
            <person name="Ramirez L."/>
            <person name="Alfaro M."/>
            <person name="Sun H."/>
            <person name="Tritt A."/>
            <person name="Yoshinaga Y."/>
            <person name="Zwiers L.-H."/>
            <person name="Turgeon B."/>
            <person name="Goodwin S."/>
            <person name="Spatafora J."/>
            <person name="Crous P."/>
            <person name="Grigoriev I."/>
        </authorList>
    </citation>
    <scope>NUCLEOTIDE SEQUENCE</scope>
    <source>
        <strain evidence="6">CBS 101060</strain>
    </source>
</reference>
<name>A0A9P4VNQ5_9PEZI</name>
<evidence type="ECO:0000256" key="4">
    <source>
        <dbReference type="ARBA" id="ARBA00023163"/>
    </source>
</evidence>
<evidence type="ECO:0000313" key="7">
    <source>
        <dbReference type="Proteomes" id="UP000799429"/>
    </source>
</evidence>
<dbReference type="GO" id="GO:0046872">
    <property type="term" value="F:metal ion binding"/>
    <property type="evidence" value="ECO:0007669"/>
    <property type="project" value="UniProtKB-KW"/>
</dbReference>
<evidence type="ECO:0000256" key="3">
    <source>
        <dbReference type="ARBA" id="ARBA00023015"/>
    </source>
</evidence>
<keyword evidence="5" id="KW-0539">Nucleus</keyword>
<sequence length="316" mass="35294">MPSTDPIGFAGNPSPAFELADTYDELTQRPPTPSIPGAYGPPVSVLPREKTQFCVRTFKEWPSMWLKGGKAPFIHFKSYVHGIPRQLQDAYAACAIYSTLSPANSSIGFSIIETKANDLLLSPNSSVQDLLASLQSLIIFQIIRLFDGDIRQRALAEDVDPILELWTNTLQQQAQHFLPGLEPTSADVPAASAAWRTWIFAESCRRTILMSYMIRSVYSIVKSGYCTHEPDISSLSFTAQSGLWAASSAWQWGQAWVEKKRLWISQMDFAALLREAGVGDIEELGLVMLVTYIGETTLNDWLTRKKREREGMVEPE</sequence>
<evidence type="ECO:0008006" key="8">
    <source>
        <dbReference type="Google" id="ProtNLM"/>
    </source>
</evidence>
<dbReference type="Proteomes" id="UP000799429">
    <property type="component" value="Unassembled WGS sequence"/>
</dbReference>
<dbReference type="PANTHER" id="PTHR47660">
    <property type="entry name" value="TRANSCRIPTION FACTOR WITH C2H2 AND ZN(2)-CYS(6) DNA BINDING DOMAIN (EUROFUNG)-RELATED-RELATED"/>
    <property type="match status" value="1"/>
</dbReference>
<keyword evidence="1" id="KW-0479">Metal-binding</keyword>
<keyword evidence="3" id="KW-0805">Transcription regulation</keyword>
<protein>
    <recommendedName>
        <fullName evidence="8">Transcription factor domain-containing protein</fullName>
    </recommendedName>
</protein>
<keyword evidence="4" id="KW-0804">Transcription</keyword>
<dbReference type="AlphaFoldDB" id="A0A9P4VNQ5"/>